<evidence type="ECO:0000313" key="2">
    <source>
        <dbReference type="Proteomes" id="UP000014115"/>
    </source>
</evidence>
<proteinExistence type="predicted"/>
<dbReference type="Proteomes" id="UP000014115">
    <property type="component" value="Unassembled WGS sequence"/>
</dbReference>
<keyword evidence="2" id="KW-1185">Reference proteome</keyword>
<dbReference type="Gene3D" id="3.30.420.140">
    <property type="entry name" value="YqgF/RNase H-like domain"/>
    <property type="match status" value="1"/>
</dbReference>
<dbReference type="STRING" id="740709.A10D4_00305"/>
<sequence length="45" mass="4640">MSQLLAFDYGLKSIGVAVGQAVTGSATPLAALAARDGQPDWQQVH</sequence>
<dbReference type="Pfam" id="PF03652">
    <property type="entry name" value="RuvX"/>
    <property type="match status" value="1"/>
</dbReference>
<protein>
    <submittedName>
        <fullName evidence="1">Holliday junction resolvase-like protein</fullName>
    </submittedName>
</protein>
<accession>K2JVQ0</accession>
<dbReference type="EMBL" id="AMRG01000001">
    <property type="protein sequence ID" value="EKE87491.1"/>
    <property type="molecule type" value="Genomic_DNA"/>
</dbReference>
<evidence type="ECO:0000313" key="1">
    <source>
        <dbReference type="EMBL" id="EKE87491.1"/>
    </source>
</evidence>
<organism evidence="1 2">
    <name type="scientific">Idiomarina xiamenensis 10-D-4</name>
    <dbReference type="NCBI Taxonomy" id="740709"/>
    <lineage>
        <taxon>Bacteria</taxon>
        <taxon>Pseudomonadati</taxon>
        <taxon>Pseudomonadota</taxon>
        <taxon>Gammaproteobacteria</taxon>
        <taxon>Alteromonadales</taxon>
        <taxon>Idiomarinaceae</taxon>
        <taxon>Idiomarina</taxon>
    </lineage>
</organism>
<reference evidence="1 2" key="1">
    <citation type="journal article" date="2012" name="J. Bacteriol.">
        <title>Genome Sequence of Idiomarina xiamenensis Type Strain 10-D-4.</title>
        <authorList>
            <person name="Lai Q."/>
            <person name="Wang L."/>
            <person name="Wang W."/>
            <person name="Shao Z."/>
        </authorList>
    </citation>
    <scope>NUCLEOTIDE SEQUENCE [LARGE SCALE GENOMIC DNA]</scope>
    <source>
        <strain evidence="1 2">10-D-4</strain>
    </source>
</reference>
<dbReference type="InterPro" id="IPR012337">
    <property type="entry name" value="RNaseH-like_sf"/>
</dbReference>
<dbReference type="eggNOG" id="COG0816">
    <property type="taxonomic scope" value="Bacteria"/>
</dbReference>
<dbReference type="GO" id="GO:0006364">
    <property type="term" value="P:rRNA processing"/>
    <property type="evidence" value="ECO:0007669"/>
    <property type="project" value="InterPro"/>
</dbReference>
<comment type="caution">
    <text evidence="1">The sequence shown here is derived from an EMBL/GenBank/DDBJ whole genome shotgun (WGS) entry which is preliminary data.</text>
</comment>
<dbReference type="SUPFAM" id="SSF53098">
    <property type="entry name" value="Ribonuclease H-like"/>
    <property type="match status" value="1"/>
</dbReference>
<dbReference type="InterPro" id="IPR037027">
    <property type="entry name" value="YqgF/RNaseH-like_dom_sf"/>
</dbReference>
<dbReference type="AlphaFoldDB" id="K2JVQ0"/>
<name>K2JVQ0_9GAMM</name>
<dbReference type="InterPro" id="IPR005227">
    <property type="entry name" value="YqgF"/>
</dbReference>
<gene>
    <name evidence="1" type="ORF">A10D4_00305</name>
</gene>
<dbReference type="PATRIC" id="fig|740709.3.peg.62"/>